<feature type="signal peptide" evidence="3">
    <location>
        <begin position="1"/>
        <end position="33"/>
    </location>
</feature>
<feature type="compositionally biased region" description="Low complexity" evidence="1">
    <location>
        <begin position="234"/>
        <end position="256"/>
    </location>
</feature>
<feature type="chain" id="PRO_5013210966" description="MYXO-CTERM domain-containing protein" evidence="3">
    <location>
        <begin position="34"/>
        <end position="338"/>
    </location>
</feature>
<evidence type="ECO:0000256" key="2">
    <source>
        <dbReference type="SAM" id="Phobius"/>
    </source>
</evidence>
<feature type="transmembrane region" description="Helical" evidence="2">
    <location>
        <begin position="283"/>
        <end position="303"/>
    </location>
</feature>
<dbReference type="NCBIfam" id="NF040672">
    <property type="entry name" value="SCO2322_fam"/>
    <property type="match status" value="1"/>
</dbReference>
<feature type="compositionally biased region" description="Low complexity" evidence="1">
    <location>
        <begin position="198"/>
        <end position="219"/>
    </location>
</feature>
<protein>
    <recommendedName>
        <fullName evidence="6">MYXO-CTERM domain-containing protein</fullName>
    </recommendedName>
</protein>
<reference evidence="4 5" key="1">
    <citation type="submission" date="2017-06" db="EMBL/GenBank/DDBJ databases">
        <authorList>
            <person name="Kim H.J."/>
            <person name="Triplett B.A."/>
        </authorList>
    </citation>
    <scope>NUCLEOTIDE SEQUENCE [LARGE SCALE GENOMIC DNA]</scope>
    <source>
        <strain evidence="4 5">DSM 22179</strain>
    </source>
</reference>
<keyword evidence="2" id="KW-0812">Transmembrane</keyword>
<organism evidence="4 5">
    <name type="scientific">Kytococcus aerolatus</name>
    <dbReference type="NCBI Taxonomy" id="592308"/>
    <lineage>
        <taxon>Bacteria</taxon>
        <taxon>Bacillati</taxon>
        <taxon>Actinomycetota</taxon>
        <taxon>Actinomycetes</taxon>
        <taxon>Micrococcales</taxon>
        <taxon>Kytococcaceae</taxon>
        <taxon>Kytococcus</taxon>
    </lineage>
</organism>
<evidence type="ECO:0000256" key="1">
    <source>
        <dbReference type="SAM" id="MobiDB-lite"/>
    </source>
</evidence>
<feature type="compositionally biased region" description="Basic and acidic residues" evidence="1">
    <location>
        <begin position="318"/>
        <end position="338"/>
    </location>
</feature>
<evidence type="ECO:0008006" key="6">
    <source>
        <dbReference type="Google" id="ProtNLM"/>
    </source>
</evidence>
<dbReference type="RefSeq" id="WP_088817371.1">
    <property type="nucleotide sequence ID" value="NZ_FYEZ01000001.1"/>
</dbReference>
<dbReference type="AlphaFoldDB" id="A0A212T422"/>
<dbReference type="Proteomes" id="UP000198122">
    <property type="component" value="Unassembled WGS sequence"/>
</dbReference>
<evidence type="ECO:0000313" key="4">
    <source>
        <dbReference type="EMBL" id="SNC60793.1"/>
    </source>
</evidence>
<feature type="region of interest" description="Disordered" evidence="1">
    <location>
        <begin position="198"/>
        <end position="275"/>
    </location>
</feature>
<feature type="region of interest" description="Disordered" evidence="1">
    <location>
        <begin position="308"/>
        <end position="338"/>
    </location>
</feature>
<dbReference type="EMBL" id="FYEZ01000001">
    <property type="protein sequence ID" value="SNC60793.1"/>
    <property type="molecule type" value="Genomic_DNA"/>
</dbReference>
<sequence>MYPATNSVPRRRAPRALAGALCLLPALAGPALADPAVRYWSTWQVDDGEWAEPAEAPRAAFPGEGSTIGLRYGLVRQGADAGRPPRALPDVATTCAEADPVPGLKRVQVVVDYGRPGESVTPRDTSRPEAEVVCAHVPEVFSTEQVFRAVLDLSEGTEGICSVHGHPEDGCSSNWEHDADPAVLEAREDPVEAELLTPEQALEAPELPENTTPGAAESAAGEEDEGGVTEESAGTAPPTEESSTSSAAGAADPGSTESPTSPADDAGESDDGPADPVRVRPLLPWWAVTGLLLALGAGLWALLRPLPPRTARKRRVASSRDDSADELRNEPRPPRTGA</sequence>
<gene>
    <name evidence="4" type="ORF">SAMN05445756_0351</name>
</gene>
<keyword evidence="2" id="KW-1133">Transmembrane helix</keyword>
<keyword evidence="2" id="KW-0472">Membrane</keyword>
<dbReference type="InterPro" id="IPR047703">
    <property type="entry name" value="SCO2322-like"/>
</dbReference>
<proteinExistence type="predicted"/>
<accession>A0A212T422</accession>
<evidence type="ECO:0000313" key="5">
    <source>
        <dbReference type="Proteomes" id="UP000198122"/>
    </source>
</evidence>
<dbReference type="OrthoDB" id="3530682at2"/>
<keyword evidence="3" id="KW-0732">Signal</keyword>
<evidence type="ECO:0000256" key="3">
    <source>
        <dbReference type="SAM" id="SignalP"/>
    </source>
</evidence>
<name>A0A212T422_9MICO</name>
<keyword evidence="5" id="KW-1185">Reference proteome</keyword>